<organism evidence="11 12">
    <name type="scientific">Hydrogenophaga taeniospiralis CCUG 15921</name>
    <dbReference type="NCBI Taxonomy" id="1281780"/>
    <lineage>
        <taxon>Bacteria</taxon>
        <taxon>Pseudomonadati</taxon>
        <taxon>Pseudomonadota</taxon>
        <taxon>Betaproteobacteria</taxon>
        <taxon>Burkholderiales</taxon>
        <taxon>Comamonadaceae</taxon>
        <taxon>Hydrogenophaga</taxon>
    </lineage>
</organism>
<dbReference type="PIRSF" id="PIRSF000071">
    <property type="entry name" value="Rubredoxin"/>
    <property type="match status" value="1"/>
</dbReference>
<sequence length="54" mass="6002">MNCYLCVVCGFFYDEAAGRPEDGIPPGTRWADVPEDWRCPECSVGKADFVISEV</sequence>
<keyword evidence="12" id="KW-1185">Reference proteome</keyword>
<comment type="cofactor">
    <cofactor evidence="8 9">
        <name>Fe(3+)</name>
        <dbReference type="ChEBI" id="CHEBI:29034"/>
    </cofactor>
    <text evidence="8 9">Binds 1 Fe(3+) ion per subunit.</text>
</comment>
<protein>
    <recommendedName>
        <fullName evidence="8">Rubredoxin</fullName>
    </recommendedName>
</protein>
<evidence type="ECO:0000256" key="2">
    <source>
        <dbReference type="ARBA" id="ARBA00004933"/>
    </source>
</evidence>
<dbReference type="GO" id="GO:0043448">
    <property type="term" value="P:alkane catabolic process"/>
    <property type="evidence" value="ECO:0007669"/>
    <property type="project" value="TreeGrafter"/>
</dbReference>
<dbReference type="InterPro" id="IPR050526">
    <property type="entry name" value="Rubredoxin_ET"/>
</dbReference>
<evidence type="ECO:0000256" key="5">
    <source>
        <dbReference type="ARBA" id="ARBA00022723"/>
    </source>
</evidence>
<keyword evidence="7 8" id="KW-0408">Iron</keyword>
<evidence type="ECO:0000259" key="10">
    <source>
        <dbReference type="PROSITE" id="PS50903"/>
    </source>
</evidence>
<keyword evidence="5 8" id="KW-0479">Metal-binding</keyword>
<feature type="binding site" evidence="9">
    <location>
        <position position="9"/>
    </location>
    <ligand>
        <name>Fe cation</name>
        <dbReference type="ChEBI" id="CHEBI:24875"/>
    </ligand>
</feature>
<dbReference type="Gene3D" id="2.20.28.10">
    <property type="match status" value="1"/>
</dbReference>
<feature type="binding site" evidence="9">
    <location>
        <position position="39"/>
    </location>
    <ligand>
        <name>Fe cation</name>
        <dbReference type="ChEBI" id="CHEBI:24875"/>
    </ligand>
</feature>
<evidence type="ECO:0000256" key="8">
    <source>
        <dbReference type="PIRNR" id="PIRNR000071"/>
    </source>
</evidence>
<dbReference type="AlphaFoldDB" id="A0A9X4NRC8"/>
<dbReference type="InterPro" id="IPR024934">
    <property type="entry name" value="Rubredoxin-like_dom"/>
</dbReference>
<evidence type="ECO:0000256" key="3">
    <source>
        <dbReference type="ARBA" id="ARBA00005337"/>
    </source>
</evidence>
<feature type="binding site" evidence="9">
    <location>
        <position position="6"/>
    </location>
    <ligand>
        <name>Fe cation</name>
        <dbReference type="ChEBI" id="CHEBI:24875"/>
    </ligand>
</feature>
<evidence type="ECO:0000313" key="12">
    <source>
        <dbReference type="Proteomes" id="UP001152876"/>
    </source>
</evidence>
<feature type="domain" description="Rubredoxin-like" evidence="10">
    <location>
        <begin position="1"/>
        <end position="52"/>
    </location>
</feature>
<reference evidence="11" key="1">
    <citation type="submission" date="2013-01" db="EMBL/GenBank/DDBJ databases">
        <title>Genome draft of Hydrogenophaga taeniospiralis 2K1.</title>
        <authorList>
            <person name="Gomila M."/>
            <person name="Lalucat J."/>
        </authorList>
    </citation>
    <scope>NUCLEOTIDE SEQUENCE</scope>
    <source>
        <strain evidence="11">CCUG 15921</strain>
    </source>
</reference>
<dbReference type="PANTHER" id="PTHR47627:SF1">
    <property type="entry name" value="RUBREDOXIN-1-RELATED"/>
    <property type="match status" value="1"/>
</dbReference>
<dbReference type="OrthoDB" id="9800607at2"/>
<dbReference type="PROSITE" id="PS50903">
    <property type="entry name" value="RUBREDOXIN_LIKE"/>
    <property type="match status" value="1"/>
</dbReference>
<keyword evidence="6 8" id="KW-0249">Electron transport</keyword>
<comment type="caution">
    <text evidence="11">The sequence shown here is derived from an EMBL/GenBank/DDBJ whole genome shotgun (WGS) entry which is preliminary data.</text>
</comment>
<dbReference type="PRINTS" id="PR00163">
    <property type="entry name" value="RUBREDOXIN"/>
</dbReference>
<feature type="binding site" evidence="9">
    <location>
        <position position="42"/>
    </location>
    <ligand>
        <name>Fe cation</name>
        <dbReference type="ChEBI" id="CHEBI:24875"/>
    </ligand>
</feature>
<dbReference type="FunFam" id="2.20.28.10:FF:000001">
    <property type="entry name" value="Rubredoxin"/>
    <property type="match status" value="1"/>
</dbReference>
<comment type="pathway">
    <text evidence="2">Hydrocarbon metabolism; alkane degradation.</text>
</comment>
<keyword evidence="4 8" id="KW-0813">Transport</keyword>
<comment type="function">
    <text evidence="1">Involved in the hydrocarbon hydroxylating system, which transfers electrons from NADH to rubredoxin reductase and then through rubredoxin to alkane 1 monooxygenase.</text>
</comment>
<evidence type="ECO:0000256" key="7">
    <source>
        <dbReference type="ARBA" id="ARBA00023004"/>
    </source>
</evidence>
<dbReference type="Proteomes" id="UP001152876">
    <property type="component" value="Unassembled WGS sequence"/>
</dbReference>
<dbReference type="GO" id="GO:0009055">
    <property type="term" value="F:electron transfer activity"/>
    <property type="evidence" value="ECO:0007669"/>
    <property type="project" value="InterPro"/>
</dbReference>
<evidence type="ECO:0000313" key="11">
    <source>
        <dbReference type="EMBL" id="MDG5975982.1"/>
    </source>
</evidence>
<dbReference type="PANTHER" id="PTHR47627">
    <property type="entry name" value="RUBREDOXIN"/>
    <property type="match status" value="1"/>
</dbReference>
<dbReference type="SUPFAM" id="SSF57802">
    <property type="entry name" value="Rubredoxin-like"/>
    <property type="match status" value="1"/>
</dbReference>
<dbReference type="RefSeq" id="WP_068176006.1">
    <property type="nucleotide sequence ID" value="NZ_AOGK01000009.1"/>
</dbReference>
<dbReference type="InterPro" id="IPR024935">
    <property type="entry name" value="Rubredoxin_dom"/>
</dbReference>
<evidence type="ECO:0000256" key="4">
    <source>
        <dbReference type="ARBA" id="ARBA00022448"/>
    </source>
</evidence>
<dbReference type="CDD" id="cd00730">
    <property type="entry name" value="rubredoxin"/>
    <property type="match status" value="1"/>
</dbReference>
<evidence type="ECO:0000256" key="9">
    <source>
        <dbReference type="PIRSR" id="PIRSR000071-1"/>
    </source>
</evidence>
<gene>
    <name evidence="11" type="ORF">H010_11999</name>
</gene>
<proteinExistence type="inferred from homology"/>
<dbReference type="Pfam" id="PF00301">
    <property type="entry name" value="Rubredoxin"/>
    <property type="match status" value="1"/>
</dbReference>
<comment type="similarity">
    <text evidence="3 8">Belongs to the rubredoxin family.</text>
</comment>
<evidence type="ECO:0000256" key="6">
    <source>
        <dbReference type="ARBA" id="ARBA00022982"/>
    </source>
</evidence>
<accession>A0A9X4NRC8</accession>
<dbReference type="InterPro" id="IPR024922">
    <property type="entry name" value="Rubredoxin"/>
</dbReference>
<dbReference type="EMBL" id="AOGK01000009">
    <property type="protein sequence ID" value="MDG5975982.1"/>
    <property type="molecule type" value="Genomic_DNA"/>
</dbReference>
<evidence type="ECO:0000256" key="1">
    <source>
        <dbReference type="ARBA" id="ARBA00002792"/>
    </source>
</evidence>
<dbReference type="GO" id="GO:0005506">
    <property type="term" value="F:iron ion binding"/>
    <property type="evidence" value="ECO:0007669"/>
    <property type="project" value="InterPro"/>
</dbReference>
<name>A0A9X4NRC8_9BURK</name>